<accession>A0AAN8ZU36</accession>
<dbReference type="Proteomes" id="UP001381693">
    <property type="component" value="Unassembled WGS sequence"/>
</dbReference>
<sequence>MWYQYLKKENVLKRIIIGREYPTNPLKPLCPSGCLLLLPTPVRATLPDANKMVIRIIALPCLSTPPHIASPNCILRRNLAFQKNVQRTHAGIPVLQAGSCVSSTPVRAALLDANKKEMDALISKANPLPEAQTAPCWTQRPTKLYTPMTQRAQQSLPACQIGSCTSNGS</sequence>
<name>A0AAN8ZU36_HALRR</name>
<proteinExistence type="predicted"/>
<gene>
    <name evidence="1" type="ORF">SK128_005303</name>
</gene>
<comment type="caution">
    <text evidence="1">The sequence shown here is derived from an EMBL/GenBank/DDBJ whole genome shotgun (WGS) entry which is preliminary data.</text>
</comment>
<dbReference type="AlphaFoldDB" id="A0AAN8ZU36"/>
<evidence type="ECO:0000313" key="2">
    <source>
        <dbReference type="Proteomes" id="UP001381693"/>
    </source>
</evidence>
<dbReference type="EMBL" id="JAXCGZ010017180">
    <property type="protein sequence ID" value="KAK7068616.1"/>
    <property type="molecule type" value="Genomic_DNA"/>
</dbReference>
<evidence type="ECO:0000313" key="1">
    <source>
        <dbReference type="EMBL" id="KAK7068616.1"/>
    </source>
</evidence>
<reference evidence="1 2" key="1">
    <citation type="submission" date="2023-11" db="EMBL/GenBank/DDBJ databases">
        <title>Halocaridina rubra genome assembly.</title>
        <authorList>
            <person name="Smith C."/>
        </authorList>
    </citation>
    <scope>NUCLEOTIDE SEQUENCE [LARGE SCALE GENOMIC DNA]</scope>
    <source>
        <strain evidence="1">EP-1</strain>
        <tissue evidence="1">Whole</tissue>
    </source>
</reference>
<keyword evidence="2" id="KW-1185">Reference proteome</keyword>
<organism evidence="1 2">
    <name type="scientific">Halocaridina rubra</name>
    <name type="common">Hawaiian red shrimp</name>
    <dbReference type="NCBI Taxonomy" id="373956"/>
    <lineage>
        <taxon>Eukaryota</taxon>
        <taxon>Metazoa</taxon>
        <taxon>Ecdysozoa</taxon>
        <taxon>Arthropoda</taxon>
        <taxon>Crustacea</taxon>
        <taxon>Multicrustacea</taxon>
        <taxon>Malacostraca</taxon>
        <taxon>Eumalacostraca</taxon>
        <taxon>Eucarida</taxon>
        <taxon>Decapoda</taxon>
        <taxon>Pleocyemata</taxon>
        <taxon>Caridea</taxon>
        <taxon>Atyoidea</taxon>
        <taxon>Atyidae</taxon>
        <taxon>Halocaridina</taxon>
    </lineage>
</organism>
<protein>
    <submittedName>
        <fullName evidence="1">Uncharacterized protein</fullName>
    </submittedName>
</protein>